<dbReference type="PROSITE" id="PS51078">
    <property type="entry name" value="ICLR_ED"/>
    <property type="match status" value="1"/>
</dbReference>
<dbReference type="Gene3D" id="3.30.450.40">
    <property type="match status" value="1"/>
</dbReference>
<dbReference type="InterPro" id="IPR036388">
    <property type="entry name" value="WH-like_DNA-bd_sf"/>
</dbReference>
<dbReference type="GO" id="GO:0003700">
    <property type="term" value="F:DNA-binding transcription factor activity"/>
    <property type="evidence" value="ECO:0007669"/>
    <property type="project" value="TreeGrafter"/>
</dbReference>
<sequence length="262" mass="29312">MTENKEPGEVQAVAKTLGILEALADNGEMSLTDLAAFVGSHKSTVYRFMCTLIEKGYVRRDADNDQYSLTLRLFQLGMCTYGRIDMIRFSQPILKRLAMLSEETVHLAILEDNRLTYLSKIESSHNLRVSMQSRVGSTAPEYCTGVGKVLLAWLDSEALERYLGTCTFHKFTEKTITSRLQLAAELQNIRKDGCSYDNEEHEYGVRCIAAPVRDYYGKVIASISVSGPTVRLVDSRMAALKDLVISSAEELSLALGYQKEQK</sequence>
<organism evidence="6 7">
    <name type="scientific">Breznakiella homolactica</name>
    <dbReference type="NCBI Taxonomy" id="2798577"/>
    <lineage>
        <taxon>Bacteria</taxon>
        <taxon>Pseudomonadati</taxon>
        <taxon>Spirochaetota</taxon>
        <taxon>Spirochaetia</taxon>
        <taxon>Spirochaetales</taxon>
        <taxon>Breznakiellaceae</taxon>
        <taxon>Breznakiella</taxon>
    </lineage>
</organism>
<evidence type="ECO:0000313" key="7">
    <source>
        <dbReference type="Proteomes" id="UP000595917"/>
    </source>
</evidence>
<dbReference type="KEGG" id="bhc:JFL75_17030"/>
<keyword evidence="3" id="KW-0804">Transcription</keyword>
<evidence type="ECO:0000256" key="1">
    <source>
        <dbReference type="ARBA" id="ARBA00023015"/>
    </source>
</evidence>
<dbReference type="PROSITE" id="PS51077">
    <property type="entry name" value="HTH_ICLR"/>
    <property type="match status" value="1"/>
</dbReference>
<dbReference type="SUPFAM" id="SSF46785">
    <property type="entry name" value="Winged helix' DNA-binding domain"/>
    <property type="match status" value="1"/>
</dbReference>
<evidence type="ECO:0000259" key="4">
    <source>
        <dbReference type="PROSITE" id="PS51077"/>
    </source>
</evidence>
<name>A0A7T8BAX1_9SPIR</name>
<keyword evidence="2" id="KW-0238">DNA-binding</keyword>
<accession>A0A7T8BAX1</accession>
<dbReference type="RefSeq" id="WP_215625919.1">
    <property type="nucleotide sequence ID" value="NZ_CP067089.2"/>
</dbReference>
<keyword evidence="7" id="KW-1185">Reference proteome</keyword>
<gene>
    <name evidence="6" type="ORF">JFL75_17030</name>
</gene>
<dbReference type="InterPro" id="IPR050707">
    <property type="entry name" value="HTH_MetabolicPath_Reg"/>
</dbReference>
<dbReference type="SMART" id="SM00346">
    <property type="entry name" value="HTH_ICLR"/>
    <property type="match status" value="1"/>
</dbReference>
<evidence type="ECO:0000313" key="6">
    <source>
        <dbReference type="EMBL" id="QQO08613.1"/>
    </source>
</evidence>
<feature type="domain" description="HTH iclR-type" evidence="4">
    <location>
        <begin position="10"/>
        <end position="71"/>
    </location>
</feature>
<protein>
    <submittedName>
        <fullName evidence="6">IclR family transcriptional regulator</fullName>
    </submittedName>
</protein>
<feature type="domain" description="IclR-ED" evidence="5">
    <location>
        <begin position="72"/>
        <end position="257"/>
    </location>
</feature>
<dbReference type="GO" id="GO:0003677">
    <property type="term" value="F:DNA binding"/>
    <property type="evidence" value="ECO:0007669"/>
    <property type="project" value="UniProtKB-KW"/>
</dbReference>
<reference evidence="6" key="1">
    <citation type="submission" date="2021-01" db="EMBL/GenBank/DDBJ databases">
        <title>Description of Breznakiella homolactica.</title>
        <authorList>
            <person name="Song Y."/>
            <person name="Brune A."/>
        </authorList>
    </citation>
    <scope>NUCLEOTIDE SEQUENCE</scope>
    <source>
        <strain evidence="6">RmG30</strain>
    </source>
</reference>
<evidence type="ECO:0000256" key="2">
    <source>
        <dbReference type="ARBA" id="ARBA00023125"/>
    </source>
</evidence>
<dbReference type="InterPro" id="IPR005471">
    <property type="entry name" value="Tscrpt_reg_IclR_N"/>
</dbReference>
<dbReference type="AlphaFoldDB" id="A0A7T8BAX1"/>
<dbReference type="InterPro" id="IPR036390">
    <property type="entry name" value="WH_DNA-bd_sf"/>
</dbReference>
<proteinExistence type="predicted"/>
<evidence type="ECO:0000256" key="3">
    <source>
        <dbReference type="ARBA" id="ARBA00023163"/>
    </source>
</evidence>
<dbReference type="Pfam" id="PF09339">
    <property type="entry name" value="HTH_IclR"/>
    <property type="match status" value="1"/>
</dbReference>
<evidence type="ECO:0000259" key="5">
    <source>
        <dbReference type="PROSITE" id="PS51078"/>
    </source>
</evidence>
<dbReference type="Pfam" id="PF01614">
    <property type="entry name" value="IclR_C"/>
    <property type="match status" value="1"/>
</dbReference>
<dbReference type="InterPro" id="IPR029016">
    <property type="entry name" value="GAF-like_dom_sf"/>
</dbReference>
<dbReference type="EMBL" id="CP067089">
    <property type="protein sequence ID" value="QQO08613.1"/>
    <property type="molecule type" value="Genomic_DNA"/>
</dbReference>
<dbReference type="GO" id="GO:0045892">
    <property type="term" value="P:negative regulation of DNA-templated transcription"/>
    <property type="evidence" value="ECO:0007669"/>
    <property type="project" value="TreeGrafter"/>
</dbReference>
<dbReference type="InterPro" id="IPR014757">
    <property type="entry name" value="Tscrpt_reg_IclR_C"/>
</dbReference>
<dbReference type="PANTHER" id="PTHR30136:SF35">
    <property type="entry name" value="HTH-TYPE TRANSCRIPTIONAL REGULATOR RV1719"/>
    <property type="match status" value="1"/>
</dbReference>
<dbReference type="FunFam" id="1.10.10.10:FF:000056">
    <property type="entry name" value="IclR family transcriptional regulator"/>
    <property type="match status" value="1"/>
</dbReference>
<dbReference type="Proteomes" id="UP000595917">
    <property type="component" value="Chromosome"/>
</dbReference>
<keyword evidence="1" id="KW-0805">Transcription regulation</keyword>
<dbReference type="Gene3D" id="1.10.10.10">
    <property type="entry name" value="Winged helix-like DNA-binding domain superfamily/Winged helix DNA-binding domain"/>
    <property type="match status" value="1"/>
</dbReference>
<dbReference type="SUPFAM" id="SSF55781">
    <property type="entry name" value="GAF domain-like"/>
    <property type="match status" value="1"/>
</dbReference>
<dbReference type="PANTHER" id="PTHR30136">
    <property type="entry name" value="HELIX-TURN-HELIX TRANSCRIPTIONAL REGULATOR, ICLR FAMILY"/>
    <property type="match status" value="1"/>
</dbReference>